<sequence>MADHPTDTVLAARQLRREQLAVLLSRAARGVLTPNEGPLLRAAVETELADANTAYLELDNQRETFDIAWEQQAAELERAREERGTYRAAWHSARDRARKHCAAVDGMWNANTRLANRARRAEKQLTAVRALHQRDDSNPLGPWCGTCSVPWPCRTAAALDGAQQTETAGGPELRPCGSPTCLPNGAHQYMLGRQVHQCPGSTPPAGEGDR</sequence>
<accession>A0ABU2NXH7</accession>
<reference evidence="2" key="1">
    <citation type="submission" date="2023-07" db="EMBL/GenBank/DDBJ databases">
        <title>30 novel species of actinomycetes from the DSMZ collection.</title>
        <authorList>
            <person name="Nouioui I."/>
        </authorList>
    </citation>
    <scope>NUCLEOTIDE SEQUENCE [LARGE SCALE GENOMIC DNA]</scope>
    <source>
        <strain evidence="2">DSM 42041</strain>
    </source>
</reference>
<dbReference type="RefSeq" id="WP_311675091.1">
    <property type="nucleotide sequence ID" value="NZ_JAVREQ010000022.1"/>
</dbReference>
<keyword evidence="2" id="KW-1185">Reference proteome</keyword>
<proteinExistence type="predicted"/>
<comment type="caution">
    <text evidence="1">The sequence shown here is derived from an EMBL/GenBank/DDBJ whole genome shotgun (WGS) entry which is preliminary data.</text>
</comment>
<gene>
    <name evidence="1" type="ORF">RM572_21820</name>
</gene>
<organism evidence="1 2">
    <name type="scientific">Streptomyces hazeniae</name>
    <dbReference type="NCBI Taxonomy" id="3075538"/>
    <lineage>
        <taxon>Bacteria</taxon>
        <taxon>Bacillati</taxon>
        <taxon>Actinomycetota</taxon>
        <taxon>Actinomycetes</taxon>
        <taxon>Kitasatosporales</taxon>
        <taxon>Streptomycetaceae</taxon>
        <taxon>Streptomyces</taxon>
    </lineage>
</organism>
<dbReference type="EMBL" id="JAVREQ010000022">
    <property type="protein sequence ID" value="MDT0381400.1"/>
    <property type="molecule type" value="Genomic_DNA"/>
</dbReference>
<dbReference type="Proteomes" id="UP001183414">
    <property type="component" value="Unassembled WGS sequence"/>
</dbReference>
<evidence type="ECO:0000313" key="2">
    <source>
        <dbReference type="Proteomes" id="UP001183414"/>
    </source>
</evidence>
<evidence type="ECO:0000313" key="1">
    <source>
        <dbReference type="EMBL" id="MDT0381400.1"/>
    </source>
</evidence>
<name>A0ABU2NXH7_9ACTN</name>
<protein>
    <submittedName>
        <fullName evidence="1">Uncharacterized protein</fullName>
    </submittedName>
</protein>